<evidence type="ECO:0000256" key="3">
    <source>
        <dbReference type="ARBA" id="ARBA00022525"/>
    </source>
</evidence>
<dbReference type="SUPFAM" id="SSF49482">
    <property type="entry name" value="Aromatic compound dioxygenase"/>
    <property type="match status" value="1"/>
</dbReference>
<gene>
    <name evidence="8" type="ORF">EDS130_LOCUS25760</name>
    <name evidence="9" type="ORF">XAT740_LOCUS37168</name>
</gene>
<dbReference type="GO" id="GO:0008199">
    <property type="term" value="F:ferric iron binding"/>
    <property type="evidence" value="ECO:0007669"/>
    <property type="project" value="InterPro"/>
</dbReference>
<sequence length="382" mass="41766">MNPTQWLLLCCFVAFMVHTSQAWDCYETWSRCTRWSSPATGILWQDCNSYCQGCYNAASGTCRKVKTTKCLGKTIEAYQCQCSGKWSVLLLGFLCLASNSVQGSARCRRAVSTCILTPETTEGPYSWNTTMMRQNISEDRPGIPFRLYLTVMNINTCEPIVNAAVEIWHCDALGIYSHYIQASNNVQNPKTDNSTYLRGMQLTNASGVATFDTIYPGWYTGRATHIHVRVHLNGVYVTSTGYYSDGSLVKTGQLFFNDSLTDLVAQQSPYSTHTITRTLNSVDTIYQSSTITLMDIQYVSSAAGLSGGMVTSATLGVSSSSTSSSTTTKASASTTTARASSTTTARTSSTTTARTSRATTTTKRSQTGGANNSNRPWWQFFG</sequence>
<name>A0A815Q1A6_ADIRI</name>
<evidence type="ECO:0000256" key="4">
    <source>
        <dbReference type="ARBA" id="ARBA00023157"/>
    </source>
</evidence>
<dbReference type="InterPro" id="IPR038456">
    <property type="entry name" value="Macin_sf"/>
</dbReference>
<evidence type="ECO:0000313" key="10">
    <source>
        <dbReference type="Proteomes" id="UP000663828"/>
    </source>
</evidence>
<dbReference type="AlphaFoldDB" id="A0A815Q1A6"/>
<dbReference type="Gene3D" id="3.30.30.100">
    <property type="match status" value="1"/>
</dbReference>
<feature type="signal peptide" evidence="6">
    <location>
        <begin position="1"/>
        <end position="22"/>
    </location>
</feature>
<protein>
    <recommendedName>
        <fullName evidence="7">Intradiol ring-cleavage dioxygenases domain-containing protein</fullName>
    </recommendedName>
</protein>
<keyword evidence="10" id="KW-1185">Reference proteome</keyword>
<proteinExistence type="inferred from homology"/>
<organism evidence="9 10">
    <name type="scientific">Adineta ricciae</name>
    <name type="common">Rotifer</name>
    <dbReference type="NCBI Taxonomy" id="249248"/>
    <lineage>
        <taxon>Eukaryota</taxon>
        <taxon>Metazoa</taxon>
        <taxon>Spiralia</taxon>
        <taxon>Gnathifera</taxon>
        <taxon>Rotifera</taxon>
        <taxon>Eurotatoria</taxon>
        <taxon>Bdelloidea</taxon>
        <taxon>Adinetida</taxon>
        <taxon>Adinetidae</taxon>
        <taxon>Adineta</taxon>
    </lineage>
</organism>
<evidence type="ECO:0000313" key="9">
    <source>
        <dbReference type="EMBL" id="CAF1456235.1"/>
    </source>
</evidence>
<dbReference type="Proteomes" id="UP000663828">
    <property type="component" value="Unassembled WGS sequence"/>
</dbReference>
<feature type="compositionally biased region" description="Low complexity" evidence="5">
    <location>
        <begin position="318"/>
        <end position="365"/>
    </location>
</feature>
<feature type="compositionally biased region" description="Polar residues" evidence="5">
    <location>
        <begin position="366"/>
        <end position="376"/>
    </location>
</feature>
<dbReference type="PANTHER" id="PTHR34315:SF1">
    <property type="entry name" value="INTRADIOL RING-CLEAVAGE DIOXYGENASES DOMAIN-CONTAINING PROTEIN-RELATED"/>
    <property type="match status" value="1"/>
</dbReference>
<keyword evidence="4" id="KW-1015">Disulfide bond</keyword>
<evidence type="ECO:0000259" key="7">
    <source>
        <dbReference type="Pfam" id="PF00775"/>
    </source>
</evidence>
<dbReference type="EMBL" id="CAJNOJ010000153">
    <property type="protein sequence ID" value="CAF1208556.1"/>
    <property type="molecule type" value="Genomic_DNA"/>
</dbReference>
<dbReference type="Proteomes" id="UP000663852">
    <property type="component" value="Unassembled WGS sequence"/>
</dbReference>
<evidence type="ECO:0000313" key="8">
    <source>
        <dbReference type="EMBL" id="CAF1208556.1"/>
    </source>
</evidence>
<evidence type="ECO:0000256" key="1">
    <source>
        <dbReference type="ARBA" id="ARBA00004613"/>
    </source>
</evidence>
<comment type="subcellular location">
    <subcellularLocation>
        <location evidence="1">Secreted</location>
    </subcellularLocation>
</comment>
<dbReference type="Pfam" id="PF00775">
    <property type="entry name" value="Dioxygenase_C"/>
    <property type="match status" value="1"/>
</dbReference>
<feature type="domain" description="Intradiol ring-cleavage dioxygenases" evidence="7">
    <location>
        <begin position="130"/>
        <end position="223"/>
    </location>
</feature>
<dbReference type="GO" id="GO:0016702">
    <property type="term" value="F:oxidoreductase activity, acting on single donors with incorporation of molecular oxygen, incorporation of two atoms of oxygen"/>
    <property type="evidence" value="ECO:0007669"/>
    <property type="project" value="InterPro"/>
</dbReference>
<dbReference type="CDD" id="cd03457">
    <property type="entry name" value="intradiol_dioxygenase_like"/>
    <property type="match status" value="1"/>
</dbReference>
<keyword evidence="3" id="KW-0964">Secreted</keyword>
<evidence type="ECO:0000256" key="6">
    <source>
        <dbReference type="SAM" id="SignalP"/>
    </source>
</evidence>
<dbReference type="Pfam" id="PF14865">
    <property type="entry name" value="Macin"/>
    <property type="match status" value="1"/>
</dbReference>
<dbReference type="GO" id="GO:0006952">
    <property type="term" value="P:defense response"/>
    <property type="evidence" value="ECO:0007669"/>
    <property type="project" value="InterPro"/>
</dbReference>
<dbReference type="OrthoDB" id="10021862at2759"/>
<dbReference type="InterPro" id="IPR000627">
    <property type="entry name" value="Intradiol_dOase_C"/>
</dbReference>
<feature type="region of interest" description="Disordered" evidence="5">
    <location>
        <begin position="317"/>
        <end position="382"/>
    </location>
</feature>
<dbReference type="EMBL" id="CAJNOR010003882">
    <property type="protein sequence ID" value="CAF1456235.1"/>
    <property type="molecule type" value="Genomic_DNA"/>
</dbReference>
<feature type="chain" id="PRO_5035687440" description="Intradiol ring-cleavage dioxygenases domain-containing protein" evidence="6">
    <location>
        <begin position="23"/>
        <end position="382"/>
    </location>
</feature>
<dbReference type="GO" id="GO:0005576">
    <property type="term" value="C:extracellular region"/>
    <property type="evidence" value="ECO:0007669"/>
    <property type="project" value="UniProtKB-SubCell"/>
</dbReference>
<dbReference type="PANTHER" id="PTHR34315">
    <property type="match status" value="1"/>
</dbReference>
<evidence type="ECO:0000256" key="5">
    <source>
        <dbReference type="SAM" id="MobiDB-lite"/>
    </source>
</evidence>
<reference evidence="9" key="1">
    <citation type="submission" date="2021-02" db="EMBL/GenBank/DDBJ databases">
        <authorList>
            <person name="Nowell W R."/>
        </authorList>
    </citation>
    <scope>NUCLEOTIDE SEQUENCE</scope>
</reference>
<keyword evidence="6" id="KW-0732">Signal</keyword>
<evidence type="ECO:0000256" key="2">
    <source>
        <dbReference type="ARBA" id="ARBA00010366"/>
    </source>
</evidence>
<comment type="similarity">
    <text evidence="2">Belongs to the macin family.</text>
</comment>
<dbReference type="InterPro" id="IPR029230">
    <property type="entry name" value="Macin"/>
</dbReference>
<dbReference type="Gene3D" id="2.60.130.10">
    <property type="entry name" value="Aromatic compound dioxygenase"/>
    <property type="match status" value="1"/>
</dbReference>
<accession>A0A815Q1A6</accession>
<comment type="caution">
    <text evidence="9">The sequence shown here is derived from an EMBL/GenBank/DDBJ whole genome shotgun (WGS) entry which is preliminary data.</text>
</comment>
<dbReference type="InterPro" id="IPR015889">
    <property type="entry name" value="Intradiol_dOase_core"/>
</dbReference>